<sequence length="151" mass="17423">MGLNNFFRKIYEFVFPQKQTKNHDAYPESSFSEPKVHYNSLQIANKTPGNAAIKENEFIAVVHENTPYWAMFRCPCGCGTVISLSLQRIHKPSWTVEKSNYGRPSLYPSVWQNKGCCSHFWIKDGRVHWCGNSGVEPWIADPEHYSRPKKA</sequence>
<dbReference type="EMBL" id="JAHCVK010000001">
    <property type="protein sequence ID" value="MBT0652592.1"/>
    <property type="molecule type" value="Genomic_DNA"/>
</dbReference>
<accession>A0ABS5SD91</accession>
<dbReference type="RefSeq" id="WP_214174524.1">
    <property type="nucleotide sequence ID" value="NZ_JAHCVK010000001.1"/>
</dbReference>
<organism evidence="1 2">
    <name type="scientific">Geomobilimonas luticola</name>
    <dbReference type="NCBI Taxonomy" id="1114878"/>
    <lineage>
        <taxon>Bacteria</taxon>
        <taxon>Pseudomonadati</taxon>
        <taxon>Thermodesulfobacteriota</taxon>
        <taxon>Desulfuromonadia</taxon>
        <taxon>Geobacterales</taxon>
        <taxon>Geobacteraceae</taxon>
        <taxon>Geomobilimonas</taxon>
    </lineage>
</organism>
<protein>
    <submittedName>
        <fullName evidence="1">Uncharacterized protein</fullName>
    </submittedName>
</protein>
<name>A0ABS5SD91_9BACT</name>
<evidence type="ECO:0000313" key="1">
    <source>
        <dbReference type="EMBL" id="MBT0652592.1"/>
    </source>
</evidence>
<keyword evidence="2" id="KW-1185">Reference proteome</keyword>
<proteinExistence type="predicted"/>
<evidence type="ECO:0000313" key="2">
    <source>
        <dbReference type="Proteomes" id="UP000756860"/>
    </source>
</evidence>
<dbReference type="InterPro" id="IPR045384">
    <property type="entry name" value="DUF6527"/>
</dbReference>
<dbReference type="Proteomes" id="UP000756860">
    <property type="component" value="Unassembled WGS sequence"/>
</dbReference>
<dbReference type="Pfam" id="PF20137">
    <property type="entry name" value="BubE"/>
    <property type="match status" value="1"/>
</dbReference>
<reference evidence="1 2" key="1">
    <citation type="submission" date="2021-05" db="EMBL/GenBank/DDBJ databases">
        <title>The draft genome of Geobacter luticola JCM 17780.</title>
        <authorList>
            <person name="Xu Z."/>
            <person name="Masuda Y."/>
            <person name="Itoh H."/>
            <person name="Senoo K."/>
        </authorList>
    </citation>
    <scope>NUCLEOTIDE SEQUENCE [LARGE SCALE GENOMIC DNA]</scope>
    <source>
        <strain evidence="1 2">JCM 17780</strain>
    </source>
</reference>
<comment type="caution">
    <text evidence="1">The sequence shown here is derived from an EMBL/GenBank/DDBJ whole genome shotgun (WGS) entry which is preliminary data.</text>
</comment>
<gene>
    <name evidence="1" type="ORF">KI810_05960</name>
</gene>